<dbReference type="Proteomes" id="UP000323454">
    <property type="component" value="Unassembled WGS sequence"/>
</dbReference>
<proteinExistence type="predicted"/>
<keyword evidence="3" id="KW-1185">Reference proteome</keyword>
<dbReference type="InterPro" id="IPR001387">
    <property type="entry name" value="Cro/C1-type_HTH"/>
</dbReference>
<protein>
    <submittedName>
        <fullName evidence="2">Helix-turn-helix domain-containing protein</fullName>
    </submittedName>
</protein>
<dbReference type="SMART" id="SM00530">
    <property type="entry name" value="HTH_XRE"/>
    <property type="match status" value="1"/>
</dbReference>
<dbReference type="PROSITE" id="PS50943">
    <property type="entry name" value="HTH_CROC1"/>
    <property type="match status" value="1"/>
</dbReference>
<name>A0A5B2XN71_9PSEU</name>
<dbReference type="Gene3D" id="1.10.260.40">
    <property type="entry name" value="lambda repressor-like DNA-binding domains"/>
    <property type="match status" value="1"/>
</dbReference>
<evidence type="ECO:0000313" key="3">
    <source>
        <dbReference type="Proteomes" id="UP000323454"/>
    </source>
</evidence>
<dbReference type="Pfam" id="PF13560">
    <property type="entry name" value="HTH_31"/>
    <property type="match status" value="1"/>
</dbReference>
<dbReference type="Pfam" id="PF19054">
    <property type="entry name" value="DUF5753"/>
    <property type="match status" value="1"/>
</dbReference>
<dbReference type="CDD" id="cd00093">
    <property type="entry name" value="HTH_XRE"/>
    <property type="match status" value="1"/>
</dbReference>
<dbReference type="AlphaFoldDB" id="A0A5B2XN71"/>
<gene>
    <name evidence="2" type="ORF">F0L68_06965</name>
</gene>
<evidence type="ECO:0000313" key="2">
    <source>
        <dbReference type="EMBL" id="KAA2264813.1"/>
    </source>
</evidence>
<dbReference type="SUPFAM" id="SSF47413">
    <property type="entry name" value="lambda repressor-like DNA-binding domains"/>
    <property type="match status" value="1"/>
</dbReference>
<dbReference type="EMBL" id="VUOB01000010">
    <property type="protein sequence ID" value="KAA2264813.1"/>
    <property type="molecule type" value="Genomic_DNA"/>
</dbReference>
<feature type="domain" description="HTH cro/C1-type" evidence="1">
    <location>
        <begin position="22"/>
        <end position="76"/>
    </location>
</feature>
<sequence>MKAAHYDDFRASLQLRVVSRGLSRWRQESRLTGAEVSRRGGFSQSKISKLENATQTINPPDVIALGLVYGVPEKERDALFHAAVRARDPRMWEAMGRDLPCAGWNYAEVAAEAAELRILAADVLPPILRTQEYALAVTSAQAITLAEHLPPFDADRHRQHQARLREDPPLRVHLIVGESVLRRPTGGRRVMADQLVRLQALAELPSVTVQVLPPGLGAYPGMGTPFTILSFVEERFDDVVHLGQLDGGRWLESIRELAPYRETFAKLTSIAMDRGRSLDVITELLDTMTERPGE</sequence>
<dbReference type="InterPro" id="IPR043917">
    <property type="entry name" value="DUF5753"/>
</dbReference>
<reference evidence="2 3" key="2">
    <citation type="submission" date="2019-09" db="EMBL/GenBank/DDBJ databases">
        <authorList>
            <person name="Jin C."/>
        </authorList>
    </citation>
    <scope>NUCLEOTIDE SEQUENCE [LARGE SCALE GENOMIC DNA]</scope>
    <source>
        <strain evidence="2 3">AN110305</strain>
    </source>
</reference>
<dbReference type="GO" id="GO:0003677">
    <property type="term" value="F:DNA binding"/>
    <property type="evidence" value="ECO:0007669"/>
    <property type="project" value="InterPro"/>
</dbReference>
<dbReference type="InterPro" id="IPR010982">
    <property type="entry name" value="Lambda_DNA-bd_dom_sf"/>
</dbReference>
<reference evidence="2 3" key="1">
    <citation type="submission" date="2019-09" db="EMBL/GenBank/DDBJ databases">
        <title>Goodfellowia gen. nov., a new genus of the Pseudonocardineae related to Actinoalloteichus, containing Goodfellowia coeruleoviolacea gen. nov., comb. nov. gen. nov., comb. nov.</title>
        <authorList>
            <person name="Labeda D."/>
        </authorList>
    </citation>
    <scope>NUCLEOTIDE SEQUENCE [LARGE SCALE GENOMIC DNA]</scope>
    <source>
        <strain evidence="2 3">AN110305</strain>
    </source>
</reference>
<organism evidence="2 3">
    <name type="scientific">Solihabitans fulvus</name>
    <dbReference type="NCBI Taxonomy" id="1892852"/>
    <lineage>
        <taxon>Bacteria</taxon>
        <taxon>Bacillati</taxon>
        <taxon>Actinomycetota</taxon>
        <taxon>Actinomycetes</taxon>
        <taxon>Pseudonocardiales</taxon>
        <taxon>Pseudonocardiaceae</taxon>
        <taxon>Solihabitans</taxon>
    </lineage>
</organism>
<accession>A0A5B2XN71</accession>
<dbReference type="OrthoDB" id="4285266at2"/>
<comment type="caution">
    <text evidence="2">The sequence shown here is derived from an EMBL/GenBank/DDBJ whole genome shotgun (WGS) entry which is preliminary data.</text>
</comment>
<evidence type="ECO:0000259" key="1">
    <source>
        <dbReference type="PROSITE" id="PS50943"/>
    </source>
</evidence>